<evidence type="ECO:0000256" key="9">
    <source>
        <dbReference type="ARBA" id="ARBA00032824"/>
    </source>
</evidence>
<keyword evidence="4" id="KW-0575">Peroxidase</keyword>
<dbReference type="Pfam" id="PF00578">
    <property type="entry name" value="AhpC-TSA"/>
    <property type="match status" value="1"/>
</dbReference>
<dbReference type="EMBL" id="BAAAVS010000056">
    <property type="protein sequence ID" value="GAA3046037.1"/>
    <property type="molecule type" value="Genomic_DNA"/>
</dbReference>
<accession>A0ABP6LKE1</accession>
<comment type="catalytic activity">
    <reaction evidence="12">
        <text>a hydroperoxide + [thioredoxin]-dithiol = an alcohol + [thioredoxin]-disulfide + H2O</text>
        <dbReference type="Rhea" id="RHEA:62620"/>
        <dbReference type="Rhea" id="RHEA-COMP:10698"/>
        <dbReference type="Rhea" id="RHEA-COMP:10700"/>
        <dbReference type="ChEBI" id="CHEBI:15377"/>
        <dbReference type="ChEBI" id="CHEBI:29950"/>
        <dbReference type="ChEBI" id="CHEBI:30879"/>
        <dbReference type="ChEBI" id="CHEBI:35924"/>
        <dbReference type="ChEBI" id="CHEBI:50058"/>
        <dbReference type="EC" id="1.11.1.24"/>
    </reaction>
</comment>
<comment type="function">
    <text evidence="1">Thiol-specific peroxidase that catalyzes the reduction of hydrogen peroxide and organic hydroperoxides to water and alcohols, respectively. Plays a role in cell protection against oxidative stress by detoxifying peroxides and as sensor of hydrogen peroxide-mediated signaling events.</text>
</comment>
<dbReference type="CDD" id="cd03017">
    <property type="entry name" value="PRX_BCP"/>
    <property type="match status" value="1"/>
</dbReference>
<gene>
    <name evidence="14" type="primary">bcpB</name>
    <name evidence="14" type="ORF">GCM10010528_26560</name>
</gene>
<name>A0ABP6LKE1_9ACTN</name>
<dbReference type="PIRSF" id="PIRSF000239">
    <property type="entry name" value="AHPC"/>
    <property type="match status" value="1"/>
</dbReference>
<dbReference type="PANTHER" id="PTHR42801:SF8">
    <property type="entry name" value="PEROXIREDOXIN RV1608C-RELATED"/>
    <property type="match status" value="1"/>
</dbReference>
<proteinExistence type="inferred from homology"/>
<evidence type="ECO:0000256" key="7">
    <source>
        <dbReference type="ARBA" id="ARBA00023157"/>
    </source>
</evidence>
<keyword evidence="15" id="KW-1185">Reference proteome</keyword>
<evidence type="ECO:0000256" key="6">
    <source>
        <dbReference type="ARBA" id="ARBA00023002"/>
    </source>
</evidence>
<keyword evidence="5" id="KW-0049">Antioxidant</keyword>
<evidence type="ECO:0000256" key="2">
    <source>
        <dbReference type="ARBA" id="ARBA00011245"/>
    </source>
</evidence>
<feature type="domain" description="Thioredoxin" evidence="13">
    <location>
        <begin position="13"/>
        <end position="163"/>
    </location>
</feature>
<dbReference type="InterPro" id="IPR024706">
    <property type="entry name" value="Peroxiredoxin_AhpC-typ"/>
</dbReference>
<evidence type="ECO:0000259" key="13">
    <source>
        <dbReference type="PROSITE" id="PS51352"/>
    </source>
</evidence>
<comment type="subunit">
    <text evidence="2">Monomer.</text>
</comment>
<protein>
    <recommendedName>
        <fullName evidence="3">thioredoxin-dependent peroxiredoxin</fullName>
        <ecNumber evidence="3">1.11.1.24</ecNumber>
    </recommendedName>
    <alternativeName>
        <fullName evidence="11">Bacterioferritin comigratory protein</fullName>
    </alternativeName>
    <alternativeName>
        <fullName evidence="9">Thioredoxin peroxidase</fullName>
    </alternativeName>
</protein>
<evidence type="ECO:0000256" key="10">
    <source>
        <dbReference type="ARBA" id="ARBA00038489"/>
    </source>
</evidence>
<dbReference type="PANTHER" id="PTHR42801">
    <property type="entry name" value="THIOREDOXIN-DEPENDENT PEROXIDE REDUCTASE"/>
    <property type="match status" value="1"/>
</dbReference>
<dbReference type="EC" id="1.11.1.24" evidence="3"/>
<reference evidence="15" key="1">
    <citation type="journal article" date="2019" name="Int. J. Syst. Evol. Microbiol.">
        <title>The Global Catalogue of Microorganisms (GCM) 10K type strain sequencing project: providing services to taxonomists for standard genome sequencing and annotation.</title>
        <authorList>
            <consortium name="The Broad Institute Genomics Platform"/>
            <consortium name="The Broad Institute Genome Sequencing Center for Infectious Disease"/>
            <person name="Wu L."/>
            <person name="Ma J."/>
        </authorList>
    </citation>
    <scope>NUCLEOTIDE SEQUENCE [LARGE SCALE GENOMIC DNA]</scope>
    <source>
        <strain evidence="15">JCM 14234</strain>
    </source>
</reference>
<evidence type="ECO:0000256" key="4">
    <source>
        <dbReference type="ARBA" id="ARBA00022559"/>
    </source>
</evidence>
<comment type="caution">
    <text evidence="14">The sequence shown here is derived from an EMBL/GenBank/DDBJ whole genome shotgun (WGS) entry which is preliminary data.</text>
</comment>
<organism evidence="14 15">
    <name type="scientific">Gordonia defluvii</name>
    <dbReference type="NCBI Taxonomy" id="283718"/>
    <lineage>
        <taxon>Bacteria</taxon>
        <taxon>Bacillati</taxon>
        <taxon>Actinomycetota</taxon>
        <taxon>Actinomycetes</taxon>
        <taxon>Mycobacteriales</taxon>
        <taxon>Gordoniaceae</taxon>
        <taxon>Gordonia</taxon>
    </lineage>
</organism>
<sequence length="163" mass="17690">MTPPRRRGRLADMHPGDTAPDFALLDQNGTRRRLAVFLADGPVALFFYPAAFTPGCTKEACHFRDLAAEFAAAGVQRVGISRDDVEKQQRWTGEHHLDYPLLADVDGRVAQAYGVRRGLLGLVGLPTKRTTFAIRADGTVADVIASEFDMSVHADRALAALTG</sequence>
<evidence type="ECO:0000256" key="8">
    <source>
        <dbReference type="ARBA" id="ARBA00023284"/>
    </source>
</evidence>
<comment type="similarity">
    <text evidence="10">Belongs to the peroxiredoxin family. BCP/PrxQ subfamily.</text>
</comment>
<evidence type="ECO:0000256" key="1">
    <source>
        <dbReference type="ARBA" id="ARBA00003330"/>
    </source>
</evidence>
<evidence type="ECO:0000256" key="11">
    <source>
        <dbReference type="ARBA" id="ARBA00041373"/>
    </source>
</evidence>
<evidence type="ECO:0000256" key="12">
    <source>
        <dbReference type="ARBA" id="ARBA00049091"/>
    </source>
</evidence>
<dbReference type="InterPro" id="IPR050924">
    <property type="entry name" value="Peroxiredoxin_BCP/PrxQ"/>
</dbReference>
<dbReference type="Gene3D" id="3.40.30.10">
    <property type="entry name" value="Glutaredoxin"/>
    <property type="match status" value="1"/>
</dbReference>
<keyword evidence="7" id="KW-1015">Disulfide bond</keyword>
<keyword evidence="6" id="KW-0560">Oxidoreductase</keyword>
<dbReference type="InterPro" id="IPR036249">
    <property type="entry name" value="Thioredoxin-like_sf"/>
</dbReference>
<evidence type="ECO:0000313" key="14">
    <source>
        <dbReference type="EMBL" id="GAA3046037.1"/>
    </source>
</evidence>
<keyword evidence="8" id="KW-0676">Redox-active center</keyword>
<dbReference type="InterPro" id="IPR000866">
    <property type="entry name" value="AhpC/TSA"/>
</dbReference>
<evidence type="ECO:0000256" key="5">
    <source>
        <dbReference type="ARBA" id="ARBA00022862"/>
    </source>
</evidence>
<evidence type="ECO:0000256" key="3">
    <source>
        <dbReference type="ARBA" id="ARBA00013017"/>
    </source>
</evidence>
<dbReference type="Proteomes" id="UP001501035">
    <property type="component" value="Unassembled WGS sequence"/>
</dbReference>
<dbReference type="InterPro" id="IPR013766">
    <property type="entry name" value="Thioredoxin_domain"/>
</dbReference>
<evidence type="ECO:0000313" key="15">
    <source>
        <dbReference type="Proteomes" id="UP001501035"/>
    </source>
</evidence>
<dbReference type="SUPFAM" id="SSF52833">
    <property type="entry name" value="Thioredoxin-like"/>
    <property type="match status" value="1"/>
</dbReference>
<dbReference type="PROSITE" id="PS51352">
    <property type="entry name" value="THIOREDOXIN_2"/>
    <property type="match status" value="1"/>
</dbReference>